<dbReference type="Proteomes" id="UP000178380">
    <property type="component" value="Unassembled WGS sequence"/>
</dbReference>
<dbReference type="GO" id="GO:0015450">
    <property type="term" value="F:protein-transporting ATPase activity"/>
    <property type="evidence" value="ECO:0007669"/>
    <property type="project" value="UniProtKB-UniRule"/>
</dbReference>
<keyword evidence="8 9" id="KW-0472">Membrane</keyword>
<keyword evidence="3 9" id="KW-0813">Transport</keyword>
<evidence type="ECO:0000256" key="8">
    <source>
        <dbReference type="ARBA" id="ARBA00023136"/>
    </source>
</evidence>
<feature type="transmembrane region" description="Helical" evidence="9">
    <location>
        <begin position="6"/>
        <end position="22"/>
    </location>
</feature>
<proteinExistence type="inferred from homology"/>
<dbReference type="AlphaFoldDB" id="A0A1G2HYF3"/>
<dbReference type="NCBIfam" id="TIGR00810">
    <property type="entry name" value="secG"/>
    <property type="match status" value="1"/>
</dbReference>
<comment type="similarity">
    <text evidence="2 9">Belongs to the SecG family.</text>
</comment>
<name>A0A1G2HYF3_9BACT</name>
<dbReference type="Pfam" id="PF03840">
    <property type="entry name" value="SecG"/>
    <property type="match status" value="1"/>
</dbReference>
<evidence type="ECO:0000313" key="10">
    <source>
        <dbReference type="EMBL" id="OGZ66848.1"/>
    </source>
</evidence>
<dbReference type="GO" id="GO:0005886">
    <property type="term" value="C:plasma membrane"/>
    <property type="evidence" value="ECO:0007669"/>
    <property type="project" value="UniProtKB-SubCell"/>
</dbReference>
<gene>
    <name evidence="10" type="ORF">A3C58_01220</name>
</gene>
<dbReference type="EMBL" id="MHOR01000023">
    <property type="protein sequence ID" value="OGZ66848.1"/>
    <property type="molecule type" value="Genomic_DNA"/>
</dbReference>
<comment type="function">
    <text evidence="9">Involved in protein export. Participates in an early event of protein translocation.</text>
</comment>
<sequence>MNQILFFGQIAVSVILIVLIAIQQRGTALGSAFGGGGGEFYSARRGIQKKLHYATIGIAGLFIILSILGLLI</sequence>
<keyword evidence="5 9" id="KW-0653">Protein transport</keyword>
<evidence type="ECO:0000256" key="9">
    <source>
        <dbReference type="RuleBase" id="RU365087"/>
    </source>
</evidence>
<feature type="transmembrane region" description="Helical" evidence="9">
    <location>
        <begin position="51"/>
        <end position="71"/>
    </location>
</feature>
<evidence type="ECO:0000256" key="5">
    <source>
        <dbReference type="ARBA" id="ARBA00022927"/>
    </source>
</evidence>
<dbReference type="InterPro" id="IPR004692">
    <property type="entry name" value="SecG"/>
</dbReference>
<comment type="subcellular location">
    <subcellularLocation>
        <location evidence="9">Cell membrane</location>
        <topology evidence="9">Multi-pass membrane protein</topology>
    </subcellularLocation>
    <subcellularLocation>
        <location evidence="1">Membrane</location>
        <topology evidence="1">Multi-pass membrane protein</topology>
    </subcellularLocation>
</comment>
<evidence type="ECO:0000313" key="11">
    <source>
        <dbReference type="Proteomes" id="UP000178380"/>
    </source>
</evidence>
<evidence type="ECO:0000256" key="2">
    <source>
        <dbReference type="ARBA" id="ARBA00008445"/>
    </source>
</evidence>
<dbReference type="GO" id="GO:0009306">
    <property type="term" value="P:protein secretion"/>
    <property type="evidence" value="ECO:0007669"/>
    <property type="project" value="UniProtKB-UniRule"/>
</dbReference>
<evidence type="ECO:0000256" key="4">
    <source>
        <dbReference type="ARBA" id="ARBA00022692"/>
    </source>
</evidence>
<accession>A0A1G2HYF3</accession>
<organism evidence="10 11">
    <name type="scientific">Candidatus Staskawiczbacteria bacterium RIFCSPHIGHO2_02_FULL_34_10</name>
    <dbReference type="NCBI Taxonomy" id="1802205"/>
    <lineage>
        <taxon>Bacteria</taxon>
        <taxon>Candidatus Staskawicziibacteriota</taxon>
    </lineage>
</organism>
<dbReference type="STRING" id="1802205.A3C58_01220"/>
<keyword evidence="6 9" id="KW-1133">Transmembrane helix</keyword>
<keyword evidence="9" id="KW-1003">Cell membrane</keyword>
<keyword evidence="7 9" id="KW-0811">Translocation</keyword>
<evidence type="ECO:0000256" key="3">
    <source>
        <dbReference type="ARBA" id="ARBA00022448"/>
    </source>
</evidence>
<evidence type="ECO:0000256" key="1">
    <source>
        <dbReference type="ARBA" id="ARBA00004141"/>
    </source>
</evidence>
<keyword evidence="4 9" id="KW-0812">Transmembrane</keyword>
<evidence type="ECO:0000256" key="6">
    <source>
        <dbReference type="ARBA" id="ARBA00022989"/>
    </source>
</evidence>
<reference evidence="10 11" key="1">
    <citation type="journal article" date="2016" name="Nat. Commun.">
        <title>Thousands of microbial genomes shed light on interconnected biogeochemical processes in an aquifer system.</title>
        <authorList>
            <person name="Anantharaman K."/>
            <person name="Brown C.T."/>
            <person name="Hug L.A."/>
            <person name="Sharon I."/>
            <person name="Castelle C.J."/>
            <person name="Probst A.J."/>
            <person name="Thomas B.C."/>
            <person name="Singh A."/>
            <person name="Wilkins M.J."/>
            <person name="Karaoz U."/>
            <person name="Brodie E.L."/>
            <person name="Williams K.H."/>
            <person name="Hubbard S.S."/>
            <person name="Banfield J.F."/>
        </authorList>
    </citation>
    <scope>NUCLEOTIDE SEQUENCE [LARGE SCALE GENOMIC DNA]</scope>
</reference>
<protein>
    <recommendedName>
        <fullName evidence="9">Protein-export membrane protein SecG</fullName>
    </recommendedName>
</protein>
<comment type="caution">
    <text evidence="10">The sequence shown here is derived from an EMBL/GenBank/DDBJ whole genome shotgun (WGS) entry which is preliminary data.</text>
</comment>
<evidence type="ECO:0000256" key="7">
    <source>
        <dbReference type="ARBA" id="ARBA00023010"/>
    </source>
</evidence>